<accession>A0A6B0U0X9</accession>
<reference evidence="1" key="1">
    <citation type="submission" date="2019-12" db="EMBL/GenBank/DDBJ databases">
        <title>An insight into the sialome of adult female Ixodes ricinus ticks feeding for 6 days.</title>
        <authorList>
            <person name="Perner J."/>
            <person name="Ribeiro J.M.C."/>
        </authorList>
    </citation>
    <scope>NUCLEOTIDE SEQUENCE</scope>
    <source>
        <strain evidence="1">Semi-engorged</strain>
        <tissue evidence="1">Salivary glands</tissue>
    </source>
</reference>
<sequence>MLAAFGGHLSWYYTWLAPTSHRMPLWWPCCLAHTLVGIKFASRISYFSARTNSNGHQHNVMTSHAGHVQSSDLRWLTRYRDVDFQ</sequence>
<dbReference type="EMBL" id="GIFC01003135">
    <property type="protein sequence ID" value="MXU85218.1"/>
    <property type="molecule type" value="Transcribed_RNA"/>
</dbReference>
<protein>
    <submittedName>
        <fullName evidence="1">Uncharacterized protein</fullName>
    </submittedName>
</protein>
<name>A0A6B0U0X9_IXORI</name>
<proteinExistence type="predicted"/>
<evidence type="ECO:0000313" key="1">
    <source>
        <dbReference type="EMBL" id="MXU85218.1"/>
    </source>
</evidence>
<organism evidence="1">
    <name type="scientific">Ixodes ricinus</name>
    <name type="common">Common tick</name>
    <name type="synonym">Acarus ricinus</name>
    <dbReference type="NCBI Taxonomy" id="34613"/>
    <lineage>
        <taxon>Eukaryota</taxon>
        <taxon>Metazoa</taxon>
        <taxon>Ecdysozoa</taxon>
        <taxon>Arthropoda</taxon>
        <taxon>Chelicerata</taxon>
        <taxon>Arachnida</taxon>
        <taxon>Acari</taxon>
        <taxon>Parasitiformes</taxon>
        <taxon>Ixodida</taxon>
        <taxon>Ixodoidea</taxon>
        <taxon>Ixodidae</taxon>
        <taxon>Ixodinae</taxon>
        <taxon>Ixodes</taxon>
    </lineage>
</organism>
<dbReference type="AlphaFoldDB" id="A0A6B0U0X9"/>